<evidence type="ECO:0000313" key="1">
    <source>
        <dbReference type="EMBL" id="KAF2199841.1"/>
    </source>
</evidence>
<comment type="caution">
    <text evidence="1">The sequence shown here is derived from an EMBL/GenBank/DDBJ whole genome shotgun (WGS) entry which is preliminary data.</text>
</comment>
<accession>A0A9P4JKI4</accession>
<dbReference type="EMBL" id="ML994053">
    <property type="protein sequence ID" value="KAF2199841.1"/>
    <property type="molecule type" value="Genomic_DNA"/>
</dbReference>
<keyword evidence="2" id="KW-1185">Reference proteome</keyword>
<name>A0A9P4JKI4_9PLEO</name>
<evidence type="ECO:0000313" key="2">
    <source>
        <dbReference type="Proteomes" id="UP000799536"/>
    </source>
</evidence>
<proteinExistence type="predicted"/>
<protein>
    <submittedName>
        <fullName evidence="1">Uncharacterized protein</fullName>
    </submittedName>
</protein>
<reference evidence="1" key="1">
    <citation type="journal article" date="2020" name="Stud. Mycol.">
        <title>101 Dothideomycetes genomes: a test case for predicting lifestyles and emergence of pathogens.</title>
        <authorList>
            <person name="Haridas S."/>
            <person name="Albert R."/>
            <person name="Binder M."/>
            <person name="Bloem J."/>
            <person name="Labutti K."/>
            <person name="Salamov A."/>
            <person name="Andreopoulos B."/>
            <person name="Baker S."/>
            <person name="Barry K."/>
            <person name="Bills G."/>
            <person name="Bluhm B."/>
            <person name="Cannon C."/>
            <person name="Castanera R."/>
            <person name="Culley D."/>
            <person name="Daum C."/>
            <person name="Ezra D."/>
            <person name="Gonzalez J."/>
            <person name="Henrissat B."/>
            <person name="Kuo A."/>
            <person name="Liang C."/>
            <person name="Lipzen A."/>
            <person name="Lutzoni F."/>
            <person name="Magnuson J."/>
            <person name="Mondo S."/>
            <person name="Nolan M."/>
            <person name="Ohm R."/>
            <person name="Pangilinan J."/>
            <person name="Park H.-J."/>
            <person name="Ramirez L."/>
            <person name="Alfaro M."/>
            <person name="Sun H."/>
            <person name="Tritt A."/>
            <person name="Yoshinaga Y."/>
            <person name="Zwiers L.-H."/>
            <person name="Turgeon B."/>
            <person name="Goodwin S."/>
            <person name="Spatafora J."/>
            <person name="Crous P."/>
            <person name="Grigoriev I."/>
        </authorList>
    </citation>
    <scope>NUCLEOTIDE SEQUENCE</scope>
    <source>
        <strain evidence="1">ATCC 74209</strain>
    </source>
</reference>
<organism evidence="1 2">
    <name type="scientific">Delitschia confertaspora ATCC 74209</name>
    <dbReference type="NCBI Taxonomy" id="1513339"/>
    <lineage>
        <taxon>Eukaryota</taxon>
        <taxon>Fungi</taxon>
        <taxon>Dikarya</taxon>
        <taxon>Ascomycota</taxon>
        <taxon>Pezizomycotina</taxon>
        <taxon>Dothideomycetes</taxon>
        <taxon>Pleosporomycetidae</taxon>
        <taxon>Pleosporales</taxon>
        <taxon>Delitschiaceae</taxon>
        <taxon>Delitschia</taxon>
    </lineage>
</organism>
<gene>
    <name evidence="1" type="ORF">GQ43DRAFT_442127</name>
</gene>
<dbReference type="AlphaFoldDB" id="A0A9P4JKI4"/>
<sequence length="114" mass="12941">MSSSFRQTKAMRWIDWDKFFGMPGAVEAYTTFGTNNQLQALPPAPLLRQWLLFLKSSSKPLSRAGNPNLAPRGLNIVSTRDIVTWKASVKFWENFYILPGAKAELVKMFTRMGV</sequence>
<dbReference type="Proteomes" id="UP000799536">
    <property type="component" value="Unassembled WGS sequence"/>
</dbReference>